<feature type="transmembrane region" description="Helical" evidence="5">
    <location>
        <begin position="350"/>
        <end position="372"/>
    </location>
</feature>
<dbReference type="InterPro" id="IPR052556">
    <property type="entry name" value="PolySynth_Transporter"/>
</dbReference>
<keyword evidence="4 5" id="KW-0472">Membrane</keyword>
<organism evidence="7 8">
    <name type="scientific">Klenkia terrae</name>
    <dbReference type="NCBI Taxonomy" id="1052259"/>
    <lineage>
        <taxon>Bacteria</taxon>
        <taxon>Bacillati</taxon>
        <taxon>Actinomycetota</taxon>
        <taxon>Actinomycetes</taxon>
        <taxon>Geodermatophilales</taxon>
        <taxon>Geodermatophilaceae</taxon>
        <taxon>Klenkia</taxon>
    </lineage>
</organism>
<feature type="transmembrane region" description="Helical" evidence="5">
    <location>
        <begin position="106"/>
        <end position="126"/>
    </location>
</feature>
<feature type="transmembrane region" description="Helical" evidence="5">
    <location>
        <begin position="284"/>
        <end position="302"/>
    </location>
</feature>
<dbReference type="InterPro" id="IPR002797">
    <property type="entry name" value="Polysacc_synth"/>
</dbReference>
<comment type="caution">
    <text evidence="7">The sequence shown here is derived from an EMBL/GenBank/DDBJ whole genome shotgun (WGS) entry which is preliminary data.</text>
</comment>
<keyword evidence="2 5" id="KW-0812">Transmembrane</keyword>
<sequence>MRRNSLLYAGTLAFGQLATAAAFALAARHTSPTTFGVLASGIAIGAVLAGLLDFGQSNYLIREVAKGGLLRREATDRLIVKLAAGLLGSCAAVAAALVFTNGGHNVLTIVLAGTITLMGALTVQALQVELRARGRFFSVSVCSVLGRMSLVSVVTLGVLLGAQGHKALLAGLLTSGAVEAFSLFIARRPGPYTGVTARIRALPMRDAWGGSTAYGVSGLASAAQQLDVVVLAAFGGTGAAGVYAAVARWTSPLILPSSAITQVATPTCAAAVNVKSGLAQLRPFWILIVASAAPCLVLAAFSDRFTELLLGPAFAQSASVLALLAVGVIPTIFAQPVNMLLQVQNRDASIAVWSTIATLIRLAGAGTLGAFLGANGGAISVILQQVVLCVAIGFILRSAIRRGGEA</sequence>
<dbReference type="PANTHER" id="PTHR43424">
    <property type="entry name" value="LOCUS PUTATIVE PROTEIN 1-RELATED"/>
    <property type="match status" value="1"/>
</dbReference>
<dbReference type="PANTHER" id="PTHR43424:SF1">
    <property type="entry name" value="LOCUS PUTATIVE PROTEIN 1-RELATED"/>
    <property type="match status" value="1"/>
</dbReference>
<keyword evidence="3 5" id="KW-1133">Transmembrane helix</keyword>
<feature type="transmembrane region" description="Helical" evidence="5">
    <location>
        <begin position="36"/>
        <end position="57"/>
    </location>
</feature>
<proteinExistence type="predicted"/>
<evidence type="ECO:0000256" key="2">
    <source>
        <dbReference type="ARBA" id="ARBA00022692"/>
    </source>
</evidence>
<feature type="signal peptide" evidence="6">
    <location>
        <begin position="1"/>
        <end position="26"/>
    </location>
</feature>
<evidence type="ECO:0000313" key="8">
    <source>
        <dbReference type="Proteomes" id="UP001373496"/>
    </source>
</evidence>
<evidence type="ECO:0000256" key="3">
    <source>
        <dbReference type="ARBA" id="ARBA00022989"/>
    </source>
</evidence>
<protein>
    <submittedName>
        <fullName evidence="7">Oligosaccharide flippase family protein</fullName>
    </submittedName>
</protein>
<feature type="chain" id="PRO_5046159448" evidence="6">
    <location>
        <begin position="27"/>
        <end position="406"/>
    </location>
</feature>
<evidence type="ECO:0000256" key="6">
    <source>
        <dbReference type="SAM" id="SignalP"/>
    </source>
</evidence>
<feature type="transmembrane region" description="Helical" evidence="5">
    <location>
        <begin position="253"/>
        <end position="272"/>
    </location>
</feature>
<evidence type="ECO:0000256" key="1">
    <source>
        <dbReference type="ARBA" id="ARBA00004141"/>
    </source>
</evidence>
<comment type="subcellular location">
    <subcellularLocation>
        <location evidence="1">Membrane</location>
        <topology evidence="1">Multi-pass membrane protein</topology>
    </subcellularLocation>
</comment>
<reference evidence="7 8" key="1">
    <citation type="submission" date="2024-03" db="EMBL/GenBank/DDBJ databases">
        <title>Draft genome sequence of Klenkia terrae.</title>
        <authorList>
            <person name="Duangmal K."/>
            <person name="Chantavorakit T."/>
        </authorList>
    </citation>
    <scope>NUCLEOTIDE SEQUENCE [LARGE SCALE GENOMIC DNA]</scope>
    <source>
        <strain evidence="7 8">JCM 17786</strain>
    </source>
</reference>
<keyword evidence="6" id="KW-0732">Signal</keyword>
<keyword evidence="8" id="KW-1185">Reference proteome</keyword>
<feature type="transmembrane region" description="Helical" evidence="5">
    <location>
        <begin position="308"/>
        <end position="329"/>
    </location>
</feature>
<dbReference type="RefSeq" id="WP_225234198.1">
    <property type="nucleotide sequence ID" value="NZ_JBAPLV010000006.1"/>
</dbReference>
<gene>
    <name evidence="7" type="ORF">UXQ13_07370</name>
</gene>
<dbReference type="Pfam" id="PF01943">
    <property type="entry name" value="Polysacc_synt"/>
    <property type="match status" value="1"/>
</dbReference>
<feature type="transmembrane region" description="Helical" evidence="5">
    <location>
        <begin position="228"/>
        <end position="247"/>
    </location>
</feature>
<evidence type="ECO:0000256" key="4">
    <source>
        <dbReference type="ARBA" id="ARBA00023136"/>
    </source>
</evidence>
<feature type="transmembrane region" description="Helical" evidence="5">
    <location>
        <begin position="378"/>
        <end position="396"/>
    </location>
</feature>
<feature type="transmembrane region" description="Helical" evidence="5">
    <location>
        <begin position="138"/>
        <end position="161"/>
    </location>
</feature>
<feature type="transmembrane region" description="Helical" evidence="5">
    <location>
        <begin position="78"/>
        <end position="100"/>
    </location>
</feature>
<accession>A0ABU8E3S2</accession>
<dbReference type="Proteomes" id="UP001373496">
    <property type="component" value="Unassembled WGS sequence"/>
</dbReference>
<name>A0ABU8E3S2_9ACTN</name>
<dbReference type="EMBL" id="JBAPLV010000006">
    <property type="protein sequence ID" value="MEI4278282.1"/>
    <property type="molecule type" value="Genomic_DNA"/>
</dbReference>
<evidence type="ECO:0000313" key="7">
    <source>
        <dbReference type="EMBL" id="MEI4278282.1"/>
    </source>
</evidence>
<evidence type="ECO:0000256" key="5">
    <source>
        <dbReference type="SAM" id="Phobius"/>
    </source>
</evidence>
<feature type="transmembrane region" description="Helical" evidence="5">
    <location>
        <begin position="167"/>
        <end position="186"/>
    </location>
</feature>